<evidence type="ECO:0000256" key="4">
    <source>
        <dbReference type="SAM" id="Coils"/>
    </source>
</evidence>
<reference evidence="9" key="1">
    <citation type="submission" date="2020-03" db="EMBL/GenBank/DDBJ databases">
        <title>Whole Genome Sequence of Trichophyton interdigitale from India.</title>
        <authorList>
            <person name="Kumar P."/>
        </authorList>
    </citation>
    <scope>NUCLEOTIDE SEQUENCE</scope>
    <source>
        <strain evidence="9">UCMS-IGIB-CI14</strain>
    </source>
</reference>
<dbReference type="InterPro" id="IPR059141">
    <property type="entry name" value="Beta-prop_Nup120_160"/>
</dbReference>
<gene>
    <name evidence="9" type="ORF">GY632_4703</name>
</gene>
<evidence type="ECO:0000256" key="3">
    <source>
        <dbReference type="ARBA" id="ARBA00023242"/>
    </source>
</evidence>
<keyword evidence="4" id="KW-0175">Coiled coil</keyword>
<evidence type="ECO:0000256" key="5">
    <source>
        <dbReference type="SAM" id="MobiDB-lite"/>
    </source>
</evidence>
<comment type="subcellular location">
    <subcellularLocation>
        <location evidence="1">Nucleus</location>
    </subcellularLocation>
</comment>
<dbReference type="InterPro" id="IPR048884">
    <property type="entry name" value="Nup120_helical"/>
</dbReference>
<keyword evidence="3" id="KW-0539">Nucleus</keyword>
<organism evidence="9 10">
    <name type="scientific">Trichophyton interdigitale</name>
    <dbReference type="NCBI Taxonomy" id="101480"/>
    <lineage>
        <taxon>Eukaryota</taxon>
        <taxon>Fungi</taxon>
        <taxon>Dikarya</taxon>
        <taxon>Ascomycota</taxon>
        <taxon>Pezizomycotina</taxon>
        <taxon>Eurotiomycetes</taxon>
        <taxon>Eurotiomycetidae</taxon>
        <taxon>Onygenales</taxon>
        <taxon>Arthrodermataceae</taxon>
        <taxon>Trichophyton</taxon>
    </lineage>
</organism>
<dbReference type="InterPro" id="IPR021717">
    <property type="entry name" value="Nucleoporin_Nup160"/>
</dbReference>
<evidence type="ECO:0000259" key="6">
    <source>
        <dbReference type="Pfam" id="PF11715"/>
    </source>
</evidence>
<protein>
    <submittedName>
        <fullName evidence="9">Nucleoporin</fullName>
    </submittedName>
</protein>
<dbReference type="Pfam" id="PF21486">
    <property type="entry name" value="NUP120_helical"/>
    <property type="match status" value="1"/>
</dbReference>
<dbReference type="Proteomes" id="UP000749309">
    <property type="component" value="Unassembled WGS sequence"/>
</dbReference>
<name>A0A9P4YEZ5_9EURO</name>
<sequence>MLVTHRGTKVDIGPTTQHPAATVAIKSHGAQQRAKISTMTSSSARDTAIRDEDAFAKRYLASQSSIYFRKRKTYPRSFFWRVIEDSTCLELRAVDLTKSSQDHHESNVAIRLEFEDAIVPHGVALADVEGHESLSVFVLLRSKQLYTFTMRPEYFRKLELIDENINDWCKTCSPAPLGFSFPHRLYAASPYELFISLDSGSLLRLTRKVGDDGSHWFPVTFDEKSWSFSLRGLVKWSGDQTVQYDGRSLDPNTPNAIATTSDQAFVFVVGLNHSLKVWNLASQKLVGSKDLLNRTNQSQDASPLALNPDESAFIRVFTAERASEGSMYYVVTYSPQDDGQFKFWAVGGGITGQLVIEDLFPDSKLQPADPDPSGSVFWNVVDFQIKSMDEGRNMALWVLWKSHNSYRLYSLHFDLVDLANVWNSNWTMTSFTFPGNNTPPNPVRSDTTDTQERWIEYLFAPGRYSPEILRTALAIYQDAMKLKHTRSLSSNSASSSLQQDVCTTITQSVTLRQLPDTEMDFSKYYRDLEAKWQQFWQIVEDINKKTQEAISLAYDAYSDLPWLIFSGGSAIIRECDSTELMLHNDGETLGNGIDILESCWPHRNIPRELGENPGQSASLANLAMRFRRLLPAQLSESCRTALDNEIFAEPSLSATERVEAFHSSCGFAEFITEELFEAGCASIEGTVGYKGLTNETFFSIIDTLPLSFPGKDSELQSTAFGRNAIAHGAREVLVQSRQIIHDLLLFAVFVETEVNLEAENTQFDGPMIFSTLIDLLKEYELMIWLATNVRPRQKKNRPDSTSTSVRFASKGCEFNHCTTVLEDLFAIHIKPQPAACVPQMYAMTQQIQDVISWVTRQGEVSLSNILVFIQCDLLASDNIELASDFLRFQPSTAWATYVKGRLYLARSNFDTAAIYFQKAAYLLSYGKAVGNLHEMSSNLLDIVSVDNFYNGLPRYFQHIVNLFELSRAFIHVADFANLALQALGSSPKKNETDLEHKNLRSDLLSRLFHASLKTCRFDDAYSALARYTDLALQKSALTSLTTTILTAYGPGTAGLQKVLRLPLSLTPHLCSHVDDVLASLASKQSPLGPSIGQTVPLSSWQGTQSPPEYHRVLKAYRIARNDIRGAAEISYQTVSRLRDLRDRPTASKVKFFAAEDASNDLNEDDIESRELRNELLSLINLLACMEKNEAYIVVEQYDPNANRPDSMNSILHRPSSSIDDPFTSSTSSLKNPFSHSADNRSINSSDSPTLQNHNMSLSRSTSELKINRAKRIVITFEDLRKEYQSELDRVSRIRSGDWEFGAVEDLEMAGV</sequence>
<evidence type="ECO:0000259" key="8">
    <source>
        <dbReference type="Pfam" id="PF23300"/>
    </source>
</evidence>
<dbReference type="InterPro" id="IPR056548">
    <property type="entry name" value="HEAT_Nup120"/>
</dbReference>
<comment type="caution">
    <text evidence="9">The sequence shown here is derived from an EMBL/GenBank/DDBJ whole genome shotgun (WGS) entry which is preliminary data.</text>
</comment>
<dbReference type="PANTHER" id="PTHR21286:SF0">
    <property type="entry name" value="NUCLEAR PORE COMPLEX PROTEIN NUP160"/>
    <property type="match status" value="1"/>
</dbReference>
<feature type="domain" description="Nucleoporin Nup120/160 beta-propeller" evidence="6">
    <location>
        <begin position="76"/>
        <end position="579"/>
    </location>
</feature>
<dbReference type="GO" id="GO:0005643">
    <property type="term" value="C:nuclear pore"/>
    <property type="evidence" value="ECO:0007669"/>
    <property type="project" value="UniProtKB-ARBA"/>
</dbReference>
<evidence type="ECO:0000256" key="1">
    <source>
        <dbReference type="ARBA" id="ARBA00004123"/>
    </source>
</evidence>
<evidence type="ECO:0000259" key="7">
    <source>
        <dbReference type="Pfam" id="PF21486"/>
    </source>
</evidence>
<keyword evidence="2" id="KW-0813">Transport</keyword>
<dbReference type="Pfam" id="PF11715">
    <property type="entry name" value="Beta-prop_Nup120_160"/>
    <property type="match status" value="1"/>
</dbReference>
<feature type="domain" description="Nucleoporin nup120-like HEAT repeat" evidence="8">
    <location>
        <begin position="869"/>
        <end position="1045"/>
    </location>
</feature>
<proteinExistence type="predicted"/>
<feature type="region of interest" description="Disordered" evidence="5">
    <location>
        <begin position="1204"/>
        <end position="1261"/>
    </location>
</feature>
<evidence type="ECO:0000313" key="9">
    <source>
        <dbReference type="EMBL" id="KAF3892398.1"/>
    </source>
</evidence>
<feature type="coiled-coil region" evidence="4">
    <location>
        <begin position="1154"/>
        <end position="1188"/>
    </location>
</feature>
<dbReference type="PANTHER" id="PTHR21286">
    <property type="entry name" value="NUCLEAR PORE COMPLEX PROTEIN NUP160"/>
    <property type="match status" value="1"/>
</dbReference>
<feature type="domain" description="Nucleoporin Nup120 helical" evidence="7">
    <location>
        <begin position="642"/>
        <end position="772"/>
    </location>
</feature>
<evidence type="ECO:0000313" key="10">
    <source>
        <dbReference type="Proteomes" id="UP000749309"/>
    </source>
</evidence>
<dbReference type="GO" id="GO:0017056">
    <property type="term" value="F:structural constituent of nuclear pore"/>
    <property type="evidence" value="ECO:0007669"/>
    <property type="project" value="TreeGrafter"/>
</dbReference>
<dbReference type="Pfam" id="PF23300">
    <property type="entry name" value="HEAT_Nup120"/>
    <property type="match status" value="1"/>
</dbReference>
<dbReference type="EMBL" id="JAAQVJ010000169">
    <property type="protein sequence ID" value="KAF3892398.1"/>
    <property type="molecule type" value="Genomic_DNA"/>
</dbReference>
<accession>A0A9P4YEZ5</accession>
<evidence type="ECO:0000256" key="2">
    <source>
        <dbReference type="ARBA" id="ARBA00022448"/>
    </source>
</evidence>